<proteinExistence type="predicted"/>
<keyword evidence="3" id="KW-1185">Reference proteome</keyword>
<dbReference type="EMBL" id="JAUSTR010000001">
    <property type="protein sequence ID" value="MDQ0161242.1"/>
    <property type="molecule type" value="Genomic_DNA"/>
</dbReference>
<gene>
    <name evidence="2" type="ORF">J2S06_000312</name>
</gene>
<protein>
    <submittedName>
        <fullName evidence="2">Uncharacterized protein YrrD</fullName>
    </submittedName>
</protein>
<reference evidence="2 3" key="1">
    <citation type="submission" date="2023-07" db="EMBL/GenBank/DDBJ databases">
        <title>Genomic Encyclopedia of Type Strains, Phase IV (KMG-IV): sequencing the most valuable type-strain genomes for metagenomic binning, comparative biology and taxonomic classification.</title>
        <authorList>
            <person name="Goeker M."/>
        </authorList>
    </citation>
    <scope>NUCLEOTIDE SEQUENCE [LARGE SCALE GENOMIC DNA]</scope>
    <source>
        <strain evidence="2 3">DSM 19092</strain>
    </source>
</reference>
<sequence>MRTFSDIKGMPVYHQNGNMIGFVQDLVLSSGCVKGLLLDSKGFFQRHKIILLSDICSFGQDGIIVQNDCHLEEAKARSGYRLQTGKKSLVHKEIVSASGEKLGLLEDVYFSEKQGTIMAYELTDGFFADITVGTKTIPLDKCQANIGKDVIVLE</sequence>
<dbReference type="Gene3D" id="2.30.30.240">
    <property type="entry name" value="PRC-barrel domain"/>
    <property type="match status" value="2"/>
</dbReference>
<organism evidence="2 3">
    <name type="scientific">Aeribacillus alveayuensis</name>
    <dbReference type="NCBI Taxonomy" id="279215"/>
    <lineage>
        <taxon>Bacteria</taxon>
        <taxon>Bacillati</taxon>
        <taxon>Bacillota</taxon>
        <taxon>Bacilli</taxon>
        <taxon>Bacillales</taxon>
        <taxon>Bacillaceae</taxon>
        <taxon>Aeribacillus</taxon>
    </lineage>
</organism>
<dbReference type="InterPro" id="IPR027275">
    <property type="entry name" value="PRC-brl_dom"/>
</dbReference>
<evidence type="ECO:0000259" key="1">
    <source>
        <dbReference type="Pfam" id="PF05239"/>
    </source>
</evidence>
<dbReference type="InterPro" id="IPR011033">
    <property type="entry name" value="PRC_barrel-like_sf"/>
</dbReference>
<accession>A0ABT9VJU9</accession>
<evidence type="ECO:0000313" key="3">
    <source>
        <dbReference type="Proteomes" id="UP001225646"/>
    </source>
</evidence>
<dbReference type="Pfam" id="PF05239">
    <property type="entry name" value="PRC"/>
    <property type="match status" value="2"/>
</dbReference>
<dbReference type="SUPFAM" id="SSF50346">
    <property type="entry name" value="PRC-barrel domain"/>
    <property type="match status" value="2"/>
</dbReference>
<name>A0ABT9VJU9_9BACI</name>
<evidence type="ECO:0000313" key="2">
    <source>
        <dbReference type="EMBL" id="MDQ0161242.1"/>
    </source>
</evidence>
<feature type="domain" description="PRC-barrel" evidence="1">
    <location>
        <begin position="88"/>
        <end position="153"/>
    </location>
</feature>
<feature type="domain" description="PRC-barrel" evidence="1">
    <location>
        <begin position="3"/>
        <end position="67"/>
    </location>
</feature>
<dbReference type="Proteomes" id="UP001225646">
    <property type="component" value="Unassembled WGS sequence"/>
</dbReference>
<comment type="caution">
    <text evidence="2">The sequence shown here is derived from an EMBL/GenBank/DDBJ whole genome shotgun (WGS) entry which is preliminary data.</text>
</comment>
<dbReference type="RefSeq" id="WP_419151074.1">
    <property type="nucleotide sequence ID" value="NZ_JAUSTR010000001.1"/>
</dbReference>